<evidence type="ECO:0000313" key="2">
    <source>
        <dbReference type="Proteomes" id="UP000683511"/>
    </source>
</evidence>
<dbReference type="EMBL" id="CP021056">
    <property type="protein sequence ID" value="QXE25544.1"/>
    <property type="molecule type" value="Genomic_DNA"/>
</dbReference>
<organism evidence="1 2">
    <name type="scientific">Richelia sinica FACHB-800</name>
    <dbReference type="NCBI Taxonomy" id="1357546"/>
    <lineage>
        <taxon>Bacteria</taxon>
        <taxon>Bacillati</taxon>
        <taxon>Cyanobacteriota</taxon>
        <taxon>Cyanophyceae</taxon>
        <taxon>Nostocales</taxon>
        <taxon>Nostocaceae</taxon>
        <taxon>Richelia</taxon>
    </lineage>
</organism>
<proteinExistence type="predicted"/>
<evidence type="ECO:0000313" key="1">
    <source>
        <dbReference type="EMBL" id="QXE25544.1"/>
    </source>
</evidence>
<gene>
    <name evidence="1" type="ORF">B6N60_04259</name>
</gene>
<dbReference type="AlphaFoldDB" id="A0A975Y6R9"/>
<keyword evidence="2" id="KW-1185">Reference proteome</keyword>
<name>A0A975Y6R9_9NOST</name>
<dbReference type="KEGG" id="rsin:B6N60_04259"/>
<reference evidence="1" key="1">
    <citation type="submission" date="2017-04" db="EMBL/GenBank/DDBJ databases">
        <title>Genome deletions in a multicellular cyanobacterial endosymbiont for morphological adaptation in marine diatoms.</title>
        <authorList>
            <person name="Wang Y."/>
            <person name="Gao H."/>
            <person name="Li R."/>
            <person name="Xu X."/>
        </authorList>
    </citation>
    <scope>NUCLEOTIDE SEQUENCE</scope>
    <source>
        <strain evidence="1">FACHB 800</strain>
    </source>
</reference>
<protein>
    <submittedName>
        <fullName evidence="1">Uncharacterized protein</fullName>
    </submittedName>
</protein>
<accession>A0A975Y6R9</accession>
<dbReference type="Proteomes" id="UP000683511">
    <property type="component" value="Chromosome"/>
</dbReference>
<sequence length="45" mass="4804">MGCADGTIDIDWLLAAWTGLANSSTEARKAGQVSRISLAMFIFLT</sequence>